<organism evidence="1 2">
    <name type="scientific">Alcaligenes pakistanensis</name>
    <dbReference type="NCBI Taxonomy" id="1482717"/>
    <lineage>
        <taxon>Bacteria</taxon>
        <taxon>Pseudomonadati</taxon>
        <taxon>Pseudomonadota</taxon>
        <taxon>Betaproteobacteria</taxon>
        <taxon>Burkholderiales</taxon>
        <taxon>Alcaligenaceae</taxon>
        <taxon>Alcaligenes</taxon>
    </lineage>
</organism>
<comment type="caution">
    <text evidence="1">The sequence shown here is derived from an EMBL/GenBank/DDBJ whole genome shotgun (WGS) entry which is preliminary data.</text>
</comment>
<dbReference type="AlphaFoldDB" id="A0A8H9IG39"/>
<sequence>MNRPASSLLSTLPLSRVASLRAGSPPSVLLLTVVAPGVVNQAAVVSDLVVDTRVYSVCS</sequence>
<gene>
    <name evidence="1" type="ORF">GCM10010096_09220</name>
</gene>
<dbReference type="EMBL" id="BMZN01000001">
    <property type="protein sequence ID" value="GHC40782.1"/>
    <property type="molecule type" value="Genomic_DNA"/>
</dbReference>
<dbReference type="Proteomes" id="UP000608923">
    <property type="component" value="Unassembled WGS sequence"/>
</dbReference>
<accession>A0A8H9IG39</accession>
<proteinExistence type="predicted"/>
<protein>
    <submittedName>
        <fullName evidence="1">Uncharacterized protein</fullName>
    </submittedName>
</protein>
<evidence type="ECO:0000313" key="1">
    <source>
        <dbReference type="EMBL" id="GHC40782.1"/>
    </source>
</evidence>
<evidence type="ECO:0000313" key="2">
    <source>
        <dbReference type="Proteomes" id="UP000608923"/>
    </source>
</evidence>
<name>A0A8H9IG39_9BURK</name>
<keyword evidence="2" id="KW-1185">Reference proteome</keyword>
<reference evidence="2" key="1">
    <citation type="journal article" date="2019" name="Int. J. Syst. Evol. Microbiol.">
        <title>The Global Catalogue of Microorganisms (GCM) 10K type strain sequencing project: providing services to taxonomists for standard genome sequencing and annotation.</title>
        <authorList>
            <consortium name="The Broad Institute Genomics Platform"/>
            <consortium name="The Broad Institute Genome Sequencing Center for Infectious Disease"/>
            <person name="Wu L."/>
            <person name="Ma J."/>
        </authorList>
    </citation>
    <scope>NUCLEOTIDE SEQUENCE [LARGE SCALE GENOMIC DNA]</scope>
    <source>
        <strain evidence="2">KCTC 42083</strain>
    </source>
</reference>